<keyword evidence="2" id="KW-0472">Membrane</keyword>
<comment type="caution">
    <text evidence="4">The sequence shown here is derived from an EMBL/GenBank/DDBJ whole genome shotgun (WGS) entry which is preliminary data.</text>
</comment>
<dbReference type="Pfam" id="PF07696">
    <property type="entry name" value="7TMR-DISMED2"/>
    <property type="match status" value="1"/>
</dbReference>
<name>A0A6H3NN62_9LEPT</name>
<evidence type="ECO:0000313" key="4">
    <source>
        <dbReference type="EMBL" id="TGN10786.1"/>
    </source>
</evidence>
<dbReference type="Pfam" id="PF07695">
    <property type="entry name" value="7TMR-DISM_7TM"/>
    <property type="match status" value="1"/>
</dbReference>
<sequence length="656" mass="75505">MKTGQGWIALVPIQPLKKTTQTFFLTLLSLIFFTKPIVSQSPNDMGERIIHTTKFTYWIDPSSSTPIETVLKTRNFTKITDDFVNFGFLKGTLWLKLDPKDFPNPIKYPLLLIQAHNIDSVEFFHKYDGNTFVVSKSGHIQPVFQREIPHRNFVFRIGHEKETILIAIRSEISLQFALIFTNQRNLQREDYITQWIYGLFFGSLGIIILYNLAIAFFVRDRNYFYYIGYVLFFGLGQLSLLGFWGYFFVPDSYFWKRIGIPFFFSICLFFFVLFTSNFLKLKIRVPKMARFYQVLGFLSLLNASISLLGGISEASIGVTWLSVLICLSIFGVLIWGIYKRLRSFYYFAIAFVLLLITCLVYGLLKFGILPSNSFLEEMLFPIASLADITLFAFALADRIQLLRQEKDWALAQVTSLRKERKISRDILMQSLPKTIPDVKNLEIQIFIQPMKDVGGDFYEYFSPNPYELGIVLCDVSGHGIPASLISAMGKVAFTTQKDNISSPKQVLEGMNRVLYGNCTPQYVTASYVYLNTSTKVWRFGRAGHPSAYLQRSSGEIIKVHPKGKIIGVFPEIQMEEITFQVEPKDRILILSDGVLECFHPDGTMYGEAGLLEFLRANREIPNHLFKIKLIQDLESFSKREIKDWDDDLTFIFLELV</sequence>
<dbReference type="RefSeq" id="WP_135743384.1">
    <property type="nucleotide sequence ID" value="NZ_RQHT01000003.1"/>
</dbReference>
<dbReference type="Gene3D" id="3.60.40.10">
    <property type="entry name" value="PPM-type phosphatase domain"/>
    <property type="match status" value="1"/>
</dbReference>
<keyword evidence="5" id="KW-1185">Reference proteome</keyword>
<gene>
    <name evidence="4" type="ORF">EHR08_19255</name>
</gene>
<organism evidence="4 5">
    <name type="scientific">Leptospira bandrabouensis</name>
    <dbReference type="NCBI Taxonomy" id="2484903"/>
    <lineage>
        <taxon>Bacteria</taxon>
        <taxon>Pseudomonadati</taxon>
        <taxon>Spirochaetota</taxon>
        <taxon>Spirochaetia</taxon>
        <taxon>Leptospirales</taxon>
        <taxon>Leptospiraceae</taxon>
        <taxon>Leptospira</taxon>
    </lineage>
</organism>
<dbReference type="SUPFAM" id="SSF81606">
    <property type="entry name" value="PP2C-like"/>
    <property type="match status" value="1"/>
</dbReference>
<dbReference type="Proteomes" id="UP000297649">
    <property type="component" value="Unassembled WGS sequence"/>
</dbReference>
<dbReference type="SMART" id="SM00331">
    <property type="entry name" value="PP2C_SIG"/>
    <property type="match status" value="1"/>
</dbReference>
<dbReference type="AlphaFoldDB" id="A0A6H3NN62"/>
<dbReference type="OrthoDB" id="311592at2"/>
<feature type="domain" description="PPM-type phosphatase" evidence="3">
    <location>
        <begin position="438"/>
        <end position="655"/>
    </location>
</feature>
<feature type="transmembrane region" description="Helical" evidence="2">
    <location>
        <begin position="291"/>
        <end position="311"/>
    </location>
</feature>
<keyword evidence="2" id="KW-0812">Transmembrane</keyword>
<evidence type="ECO:0000313" key="5">
    <source>
        <dbReference type="Proteomes" id="UP000297649"/>
    </source>
</evidence>
<keyword evidence="2" id="KW-1133">Transmembrane helix</keyword>
<dbReference type="PANTHER" id="PTHR43156">
    <property type="entry name" value="STAGE II SPORULATION PROTEIN E-RELATED"/>
    <property type="match status" value="1"/>
</dbReference>
<dbReference type="InterPro" id="IPR011622">
    <property type="entry name" value="7TMR_DISM_rcpt_extracell_dom2"/>
</dbReference>
<protein>
    <submittedName>
        <fullName evidence="4">Serine/threonine protein phosphatase</fullName>
    </submittedName>
</protein>
<evidence type="ECO:0000256" key="1">
    <source>
        <dbReference type="ARBA" id="ARBA00022801"/>
    </source>
</evidence>
<accession>A0A6H3NN62</accession>
<evidence type="ECO:0000256" key="2">
    <source>
        <dbReference type="SAM" id="Phobius"/>
    </source>
</evidence>
<reference evidence="4" key="1">
    <citation type="journal article" date="2019" name="PLoS Negl. Trop. Dis.">
        <title>Revisiting the worldwide diversity of Leptospira species in the environment.</title>
        <authorList>
            <person name="Vincent A.T."/>
            <person name="Schiettekatte O."/>
            <person name="Bourhy P."/>
            <person name="Veyrier F.J."/>
            <person name="Picardeau M."/>
        </authorList>
    </citation>
    <scope>NUCLEOTIDE SEQUENCE [LARGE SCALE GENOMIC DNA]</scope>
    <source>
        <strain evidence="4">201601109</strain>
    </source>
</reference>
<dbReference type="GO" id="GO:0016791">
    <property type="term" value="F:phosphatase activity"/>
    <property type="evidence" value="ECO:0007669"/>
    <property type="project" value="TreeGrafter"/>
</dbReference>
<keyword evidence="1" id="KW-0378">Hydrolase</keyword>
<dbReference type="InterPro" id="IPR011623">
    <property type="entry name" value="7TMR_DISM_rcpt_extracell_dom1"/>
</dbReference>
<dbReference type="InterPro" id="IPR001932">
    <property type="entry name" value="PPM-type_phosphatase-like_dom"/>
</dbReference>
<feature type="transmembrane region" description="Helical" evidence="2">
    <location>
        <begin position="378"/>
        <end position="396"/>
    </location>
</feature>
<proteinExistence type="predicted"/>
<dbReference type="EMBL" id="RQHU01000025">
    <property type="protein sequence ID" value="TGN10786.1"/>
    <property type="molecule type" value="Genomic_DNA"/>
</dbReference>
<feature type="transmembrane region" description="Helical" evidence="2">
    <location>
        <begin position="195"/>
        <end position="217"/>
    </location>
</feature>
<feature type="transmembrane region" description="Helical" evidence="2">
    <location>
        <begin position="317"/>
        <end position="337"/>
    </location>
</feature>
<dbReference type="Pfam" id="PF07228">
    <property type="entry name" value="SpoIIE"/>
    <property type="match status" value="1"/>
</dbReference>
<feature type="transmembrane region" description="Helical" evidence="2">
    <location>
        <begin position="258"/>
        <end position="279"/>
    </location>
</feature>
<feature type="transmembrane region" description="Helical" evidence="2">
    <location>
        <begin position="224"/>
        <end position="246"/>
    </location>
</feature>
<dbReference type="InterPro" id="IPR036457">
    <property type="entry name" value="PPM-type-like_dom_sf"/>
</dbReference>
<dbReference type="PANTHER" id="PTHR43156:SF2">
    <property type="entry name" value="STAGE II SPORULATION PROTEIN E"/>
    <property type="match status" value="1"/>
</dbReference>
<evidence type="ECO:0000259" key="3">
    <source>
        <dbReference type="SMART" id="SM00331"/>
    </source>
</evidence>
<dbReference type="Gene3D" id="2.60.40.2380">
    <property type="match status" value="1"/>
</dbReference>
<dbReference type="InterPro" id="IPR052016">
    <property type="entry name" value="Bact_Sigma-Reg"/>
</dbReference>
<feature type="transmembrane region" description="Helical" evidence="2">
    <location>
        <begin position="344"/>
        <end position="366"/>
    </location>
</feature>